<dbReference type="Pfam" id="PF10370">
    <property type="entry name" value="Rv2993c-like_N"/>
    <property type="match status" value="1"/>
</dbReference>
<keyword evidence="6" id="KW-1185">Reference proteome</keyword>
<feature type="domain" description="Rv2993c-like N-terminal" evidence="4">
    <location>
        <begin position="3"/>
        <end position="38"/>
    </location>
</feature>
<dbReference type="Pfam" id="PF01557">
    <property type="entry name" value="FAA_hydrolase"/>
    <property type="match status" value="1"/>
</dbReference>
<protein>
    <submittedName>
        <fullName evidence="5">Fumarylacetoacetate hydrolase family protein</fullName>
    </submittedName>
</protein>
<dbReference type="PANTHER" id="PTHR42796">
    <property type="entry name" value="FUMARYLACETOACETATE HYDROLASE DOMAIN-CONTAINING PROTEIN 2A-RELATED"/>
    <property type="match status" value="1"/>
</dbReference>
<keyword evidence="5" id="KW-0378">Hydrolase</keyword>
<dbReference type="Proteomes" id="UP000675781">
    <property type="component" value="Unassembled WGS sequence"/>
</dbReference>
<dbReference type="InterPro" id="IPR051121">
    <property type="entry name" value="FAH"/>
</dbReference>
<dbReference type="InterPro" id="IPR036663">
    <property type="entry name" value="Fumarylacetoacetase_C_sf"/>
</dbReference>
<sequence length="283" mass="29451">MTAIVEDEHLALVEGDPFTGHRRTGERIPLAAAVFLPPVIPPTFYAVGYNYAAHNAQAAARTSTAAMATIGTSAADAAAAGASAAGAAAAHVPVNGAPAKAAAERPEVGYRAQSALIGHGAAVIKPADCTGPFECEAELVAVIGRDLRRASRDEAADAVFGWTVGNDVSARTWQRADRTLWRAKNSDTFKPMGPWIETDLDPLADGVATTVSIDGVPVAAFPTGTMIFDPYAYIQEISRYITLRAGDVLWMGTDAMVEMPVGSTLAIDITGLGTLANPVTEES</sequence>
<feature type="domain" description="Fumarylacetoacetase-like C-terminal" evidence="3">
    <location>
        <begin position="45"/>
        <end position="279"/>
    </location>
</feature>
<name>A0A941EJL6_9ACTN</name>
<dbReference type="GO" id="GO:0044281">
    <property type="term" value="P:small molecule metabolic process"/>
    <property type="evidence" value="ECO:0007669"/>
    <property type="project" value="UniProtKB-ARBA"/>
</dbReference>
<dbReference type="GO" id="GO:0016787">
    <property type="term" value="F:hydrolase activity"/>
    <property type="evidence" value="ECO:0007669"/>
    <property type="project" value="UniProtKB-KW"/>
</dbReference>
<reference evidence="5" key="1">
    <citation type="submission" date="2021-04" db="EMBL/GenBank/DDBJ databases">
        <title>Genome based classification of Actinospica acidithermotolerans sp. nov., an actinobacterium isolated from an Indonesian hot spring.</title>
        <authorList>
            <person name="Kusuma A.B."/>
            <person name="Putra K.E."/>
            <person name="Nafisah S."/>
            <person name="Loh J."/>
            <person name="Nouioui I."/>
            <person name="Goodfellow M."/>
        </authorList>
    </citation>
    <scope>NUCLEOTIDE SEQUENCE</scope>
    <source>
        <strain evidence="5">CSCA 57</strain>
    </source>
</reference>
<proteinExistence type="inferred from homology"/>
<dbReference type="SUPFAM" id="SSF56529">
    <property type="entry name" value="FAH"/>
    <property type="match status" value="1"/>
</dbReference>
<dbReference type="AlphaFoldDB" id="A0A941EJL6"/>
<accession>A0A941EJL6</accession>
<dbReference type="PANTHER" id="PTHR42796:SF4">
    <property type="entry name" value="FUMARYLACETOACETATE HYDROLASE DOMAIN-CONTAINING PROTEIN 2A"/>
    <property type="match status" value="1"/>
</dbReference>
<comment type="similarity">
    <text evidence="1">Belongs to the FAH family.</text>
</comment>
<evidence type="ECO:0000256" key="1">
    <source>
        <dbReference type="ARBA" id="ARBA00010211"/>
    </source>
</evidence>
<dbReference type="GO" id="GO:0046872">
    <property type="term" value="F:metal ion binding"/>
    <property type="evidence" value="ECO:0007669"/>
    <property type="project" value="UniProtKB-KW"/>
</dbReference>
<gene>
    <name evidence="5" type="ORF">KDL01_04935</name>
</gene>
<dbReference type="InterPro" id="IPR011234">
    <property type="entry name" value="Fumarylacetoacetase-like_C"/>
</dbReference>
<dbReference type="EMBL" id="JAGSOG010000013">
    <property type="protein sequence ID" value="MBR7832591.1"/>
    <property type="molecule type" value="Genomic_DNA"/>
</dbReference>
<evidence type="ECO:0000259" key="4">
    <source>
        <dbReference type="Pfam" id="PF10370"/>
    </source>
</evidence>
<keyword evidence="2" id="KW-0479">Metal-binding</keyword>
<evidence type="ECO:0000313" key="6">
    <source>
        <dbReference type="Proteomes" id="UP000675781"/>
    </source>
</evidence>
<dbReference type="Gene3D" id="3.90.850.10">
    <property type="entry name" value="Fumarylacetoacetase-like, C-terminal domain"/>
    <property type="match status" value="1"/>
</dbReference>
<dbReference type="InterPro" id="IPR018833">
    <property type="entry name" value="Rv2993c-like_N"/>
</dbReference>
<comment type="caution">
    <text evidence="5">The sequence shown here is derived from an EMBL/GenBank/DDBJ whole genome shotgun (WGS) entry which is preliminary data.</text>
</comment>
<evidence type="ECO:0000313" key="5">
    <source>
        <dbReference type="EMBL" id="MBR7832591.1"/>
    </source>
</evidence>
<evidence type="ECO:0000256" key="2">
    <source>
        <dbReference type="ARBA" id="ARBA00022723"/>
    </source>
</evidence>
<organism evidence="5 6">
    <name type="scientific">Actinospica durhamensis</name>
    <dbReference type="NCBI Taxonomy" id="1508375"/>
    <lineage>
        <taxon>Bacteria</taxon>
        <taxon>Bacillati</taxon>
        <taxon>Actinomycetota</taxon>
        <taxon>Actinomycetes</taxon>
        <taxon>Catenulisporales</taxon>
        <taxon>Actinospicaceae</taxon>
        <taxon>Actinospica</taxon>
    </lineage>
</organism>
<evidence type="ECO:0000259" key="3">
    <source>
        <dbReference type="Pfam" id="PF01557"/>
    </source>
</evidence>